<comment type="caution">
    <text evidence="1">The sequence shown here is derived from an EMBL/GenBank/DDBJ whole genome shotgun (WGS) entry which is preliminary data.</text>
</comment>
<protein>
    <submittedName>
        <fullName evidence="1">Uncharacterized protein</fullName>
    </submittedName>
</protein>
<dbReference type="EMBL" id="JACEIK010001105">
    <property type="protein sequence ID" value="MCD7466016.1"/>
    <property type="molecule type" value="Genomic_DNA"/>
</dbReference>
<keyword evidence="2" id="KW-1185">Reference proteome</keyword>
<evidence type="ECO:0000313" key="2">
    <source>
        <dbReference type="Proteomes" id="UP000823775"/>
    </source>
</evidence>
<proteinExistence type="predicted"/>
<feature type="non-terminal residue" evidence="1">
    <location>
        <position position="70"/>
    </location>
</feature>
<sequence length="70" mass="8404">QELPRQTQKEKMPQHIKRWHRVGTIVQGPVRMRRNIYAPRGDATPYWRKQWRGVDPCLLNQNLQSLITVK</sequence>
<feature type="non-terminal residue" evidence="1">
    <location>
        <position position="1"/>
    </location>
</feature>
<name>A0ABS8T3Q9_DATST</name>
<gene>
    <name evidence="1" type="ORF">HAX54_002329</name>
</gene>
<accession>A0ABS8T3Q9</accession>
<dbReference type="Proteomes" id="UP000823775">
    <property type="component" value="Unassembled WGS sequence"/>
</dbReference>
<organism evidence="1 2">
    <name type="scientific">Datura stramonium</name>
    <name type="common">Jimsonweed</name>
    <name type="synonym">Common thornapple</name>
    <dbReference type="NCBI Taxonomy" id="4076"/>
    <lineage>
        <taxon>Eukaryota</taxon>
        <taxon>Viridiplantae</taxon>
        <taxon>Streptophyta</taxon>
        <taxon>Embryophyta</taxon>
        <taxon>Tracheophyta</taxon>
        <taxon>Spermatophyta</taxon>
        <taxon>Magnoliopsida</taxon>
        <taxon>eudicotyledons</taxon>
        <taxon>Gunneridae</taxon>
        <taxon>Pentapetalae</taxon>
        <taxon>asterids</taxon>
        <taxon>lamiids</taxon>
        <taxon>Solanales</taxon>
        <taxon>Solanaceae</taxon>
        <taxon>Solanoideae</taxon>
        <taxon>Datureae</taxon>
        <taxon>Datura</taxon>
    </lineage>
</organism>
<reference evidence="1 2" key="1">
    <citation type="journal article" date="2021" name="BMC Genomics">
        <title>Datura genome reveals duplications of psychoactive alkaloid biosynthetic genes and high mutation rate following tissue culture.</title>
        <authorList>
            <person name="Rajewski A."/>
            <person name="Carter-House D."/>
            <person name="Stajich J."/>
            <person name="Litt A."/>
        </authorList>
    </citation>
    <scope>NUCLEOTIDE SEQUENCE [LARGE SCALE GENOMIC DNA]</scope>
    <source>
        <strain evidence="1">AR-01</strain>
    </source>
</reference>
<evidence type="ECO:0000313" key="1">
    <source>
        <dbReference type="EMBL" id="MCD7466016.1"/>
    </source>
</evidence>